<protein>
    <recommendedName>
        <fullName evidence="7">CDC20/Fizzy WD40 domain-containing protein</fullName>
    </recommendedName>
</protein>
<keyword evidence="13" id="KW-1185">Reference proteome</keyword>
<sequence>MDAQFERRLLLSMNGQSSLQSLSPFKSPLQSPLKTSDRYIPLRSSLTISNLHYQINPQTTSSPNQICPSPTTTTTTTTISPNKKRKYEHNQIGLGSGITASESDLAIYRQLLQNTLLDTNIDSILKISDIQNINQENSKTVQTKKSIINKENSSISLSSTPIFRYSERVAENSISTSNLINKYHFTRSPISNASVHLLYSPKKSIRRIPKVPYKVLDAPDLQDDFYLNLIDWSTSNVLSVGLGACVYLCNAQTNNVQLLCDLTHTQLPSGNNNQSTIVASDTVTSVAWADWSNILAVGTHRGHVHIYDVTTQKRLQSMCKHTSRVGTLAWNDWTLCSGSRDRSIIEHEIRQQSALHVFHGHTQEVCGLKWSPDKSILASGGNDNRLFLWSKSQPSQPLHSFNDHLAAVKAIAWSPHQHGLMASGGGTADRHIRFRSSLTCQTLNICDTGSQVCQLVWSKNSPNELASTHGYSQNQIVVWKYPLMQPLAKLFGHQQRVLYLAMSPDGESIVTGAGDETLRFWNVFAKAKCIRNPDSKLNGLNRMR</sequence>
<feature type="compositionally biased region" description="Polar residues" evidence="6">
    <location>
        <begin position="57"/>
        <end position="70"/>
    </location>
</feature>
<dbReference type="EMBL" id="CAJNOL010000904">
    <property type="protein sequence ID" value="CAF1234349.1"/>
    <property type="molecule type" value="Genomic_DNA"/>
</dbReference>
<dbReference type="InterPro" id="IPR015943">
    <property type="entry name" value="WD40/YVTN_repeat-like_dom_sf"/>
</dbReference>
<reference evidence="8" key="1">
    <citation type="submission" date="2021-02" db="EMBL/GenBank/DDBJ databases">
        <authorList>
            <person name="Nowell W R."/>
        </authorList>
    </citation>
    <scope>NUCLEOTIDE SEQUENCE</scope>
</reference>
<evidence type="ECO:0000256" key="3">
    <source>
        <dbReference type="ARBA" id="ARBA00022737"/>
    </source>
</evidence>
<dbReference type="GO" id="GO:0031145">
    <property type="term" value="P:anaphase-promoting complex-dependent catabolic process"/>
    <property type="evidence" value="ECO:0007669"/>
    <property type="project" value="TreeGrafter"/>
</dbReference>
<organism evidence="8 14">
    <name type="scientific">Rotaria sordida</name>
    <dbReference type="NCBI Taxonomy" id="392033"/>
    <lineage>
        <taxon>Eukaryota</taxon>
        <taxon>Metazoa</taxon>
        <taxon>Spiralia</taxon>
        <taxon>Gnathifera</taxon>
        <taxon>Rotifera</taxon>
        <taxon>Eurotatoria</taxon>
        <taxon>Bdelloidea</taxon>
        <taxon>Philodinida</taxon>
        <taxon>Philodinidae</taxon>
        <taxon>Rotaria</taxon>
    </lineage>
</organism>
<dbReference type="SMART" id="SM00320">
    <property type="entry name" value="WD40"/>
    <property type="match status" value="6"/>
</dbReference>
<dbReference type="PANTHER" id="PTHR19918:SF1">
    <property type="entry name" value="FIZZY-RELATED PROTEIN HOMOLOG"/>
    <property type="match status" value="1"/>
</dbReference>
<evidence type="ECO:0000313" key="11">
    <source>
        <dbReference type="EMBL" id="CAF3506531.1"/>
    </source>
</evidence>
<proteinExistence type="inferred from homology"/>
<keyword evidence="4" id="KW-0131">Cell cycle</keyword>
<dbReference type="InterPro" id="IPR036322">
    <property type="entry name" value="WD40_repeat_dom_sf"/>
</dbReference>
<dbReference type="Proteomes" id="UP000663823">
    <property type="component" value="Unassembled WGS sequence"/>
</dbReference>
<dbReference type="AlphaFoldDB" id="A0A814AFM1"/>
<dbReference type="EMBL" id="CAJNOO010000341">
    <property type="protein sequence ID" value="CAF0912059.1"/>
    <property type="molecule type" value="Genomic_DNA"/>
</dbReference>
<evidence type="ECO:0000313" key="12">
    <source>
        <dbReference type="EMBL" id="CAF3578258.1"/>
    </source>
</evidence>
<comment type="similarity">
    <text evidence="1">Belongs to the WD repeat CDC20/Fizzy family.</text>
</comment>
<dbReference type="OrthoDB" id="10263272at2759"/>
<evidence type="ECO:0000256" key="5">
    <source>
        <dbReference type="PROSITE-ProRule" id="PRU00221"/>
    </source>
</evidence>
<feature type="region of interest" description="Disordered" evidence="6">
    <location>
        <begin position="57"/>
        <end position="84"/>
    </location>
</feature>
<dbReference type="GO" id="GO:1990757">
    <property type="term" value="F:ubiquitin ligase activator activity"/>
    <property type="evidence" value="ECO:0007669"/>
    <property type="project" value="TreeGrafter"/>
</dbReference>
<evidence type="ECO:0000256" key="1">
    <source>
        <dbReference type="ARBA" id="ARBA00006445"/>
    </source>
</evidence>
<dbReference type="GO" id="GO:0010997">
    <property type="term" value="F:anaphase-promoting complex binding"/>
    <property type="evidence" value="ECO:0007669"/>
    <property type="project" value="InterPro"/>
</dbReference>
<dbReference type="Pfam" id="PF24807">
    <property type="entry name" value="WD40_CDC20-Fz"/>
    <property type="match status" value="1"/>
</dbReference>
<dbReference type="EMBL" id="CAJNOU010001725">
    <property type="protein sequence ID" value="CAF1244684.1"/>
    <property type="molecule type" value="Genomic_DNA"/>
</dbReference>
<dbReference type="Proteomes" id="UP000663870">
    <property type="component" value="Unassembled WGS sequence"/>
</dbReference>
<accession>A0A814AFM1</accession>
<evidence type="ECO:0000313" key="9">
    <source>
        <dbReference type="EMBL" id="CAF1234349.1"/>
    </source>
</evidence>
<evidence type="ECO:0000313" key="8">
    <source>
        <dbReference type="EMBL" id="CAF0912059.1"/>
    </source>
</evidence>
<keyword evidence="3" id="KW-0677">Repeat</keyword>
<feature type="repeat" description="WD" evidence="5">
    <location>
        <begin position="490"/>
        <end position="523"/>
    </location>
</feature>
<dbReference type="InterPro" id="IPR033010">
    <property type="entry name" value="Cdc20/Fizzy"/>
</dbReference>
<dbReference type="PANTHER" id="PTHR19918">
    <property type="entry name" value="CELL DIVISION CYCLE 20 CDC20 FIZZY -RELATED"/>
    <property type="match status" value="1"/>
</dbReference>
<dbReference type="SUPFAM" id="SSF50978">
    <property type="entry name" value="WD40 repeat-like"/>
    <property type="match status" value="1"/>
</dbReference>
<dbReference type="EMBL" id="CAJOAX010000092">
    <property type="protein sequence ID" value="CAF3506531.1"/>
    <property type="molecule type" value="Genomic_DNA"/>
</dbReference>
<dbReference type="InterPro" id="IPR019775">
    <property type="entry name" value="WD40_repeat_CS"/>
</dbReference>
<dbReference type="EMBL" id="CAJOBE010000136">
    <property type="protein sequence ID" value="CAF3578258.1"/>
    <property type="molecule type" value="Genomic_DNA"/>
</dbReference>
<evidence type="ECO:0000313" key="10">
    <source>
        <dbReference type="EMBL" id="CAF1244684.1"/>
    </source>
</evidence>
<feature type="domain" description="CDC20/Fizzy WD40" evidence="7">
    <location>
        <begin position="216"/>
        <end position="521"/>
    </location>
</feature>
<feature type="repeat" description="WD" evidence="5">
    <location>
        <begin position="358"/>
        <end position="390"/>
    </location>
</feature>
<dbReference type="InterPro" id="IPR001680">
    <property type="entry name" value="WD40_rpt"/>
</dbReference>
<dbReference type="Gene3D" id="2.130.10.10">
    <property type="entry name" value="YVTN repeat-like/Quinoprotein amine dehydrogenase"/>
    <property type="match status" value="1"/>
</dbReference>
<evidence type="ECO:0000256" key="4">
    <source>
        <dbReference type="ARBA" id="ARBA00023306"/>
    </source>
</evidence>
<dbReference type="GO" id="GO:1905786">
    <property type="term" value="P:positive regulation of anaphase-promoting complex-dependent catabolic process"/>
    <property type="evidence" value="ECO:0007669"/>
    <property type="project" value="TreeGrafter"/>
</dbReference>
<keyword evidence="2 5" id="KW-0853">WD repeat</keyword>
<dbReference type="Proteomes" id="UP000663874">
    <property type="component" value="Unassembled WGS sequence"/>
</dbReference>
<evidence type="ECO:0000313" key="13">
    <source>
        <dbReference type="Proteomes" id="UP000663870"/>
    </source>
</evidence>
<gene>
    <name evidence="12" type="ORF">FNK824_LOCUS2296</name>
    <name evidence="9" type="ORF">JXQ802_LOCUS26119</name>
    <name evidence="11" type="ORF">OTI717_LOCUS2012</name>
    <name evidence="8" type="ORF">RFH988_LOCUS9537</name>
    <name evidence="10" type="ORF">SEV965_LOCUS23410</name>
</gene>
<dbReference type="PROSITE" id="PS50082">
    <property type="entry name" value="WD_REPEATS_2"/>
    <property type="match status" value="2"/>
</dbReference>
<name>A0A814AFM1_9BILA</name>
<dbReference type="Proteomes" id="UP000663882">
    <property type="component" value="Unassembled WGS sequence"/>
</dbReference>
<evidence type="ECO:0000313" key="14">
    <source>
        <dbReference type="Proteomes" id="UP000663882"/>
    </source>
</evidence>
<evidence type="ECO:0000256" key="2">
    <source>
        <dbReference type="ARBA" id="ARBA00022574"/>
    </source>
</evidence>
<comment type="caution">
    <text evidence="8">The sequence shown here is derived from an EMBL/GenBank/DDBJ whole genome shotgun (WGS) entry which is preliminary data.</text>
</comment>
<dbReference type="GO" id="GO:0005680">
    <property type="term" value="C:anaphase-promoting complex"/>
    <property type="evidence" value="ECO:0007669"/>
    <property type="project" value="TreeGrafter"/>
</dbReference>
<dbReference type="InterPro" id="IPR056150">
    <property type="entry name" value="WD40_CDC20-Fz"/>
</dbReference>
<dbReference type="Proteomes" id="UP000663889">
    <property type="component" value="Unassembled WGS sequence"/>
</dbReference>
<evidence type="ECO:0000259" key="7">
    <source>
        <dbReference type="Pfam" id="PF24807"/>
    </source>
</evidence>
<dbReference type="PROSITE" id="PS50294">
    <property type="entry name" value="WD_REPEATS_REGION"/>
    <property type="match status" value="2"/>
</dbReference>
<dbReference type="PROSITE" id="PS00678">
    <property type="entry name" value="WD_REPEATS_1"/>
    <property type="match status" value="1"/>
</dbReference>
<evidence type="ECO:0000256" key="6">
    <source>
        <dbReference type="SAM" id="MobiDB-lite"/>
    </source>
</evidence>